<reference evidence="10" key="1">
    <citation type="submission" date="2020-04" db="EMBL/GenBank/DDBJ databases">
        <title>Genome Assembly and Annotation of Botryosphaeria dothidea sdau 11-99, a Latent Pathogen of Apple Fruit Ring Rot in China.</title>
        <authorList>
            <person name="Yu C."/>
            <person name="Diao Y."/>
            <person name="Lu Q."/>
            <person name="Zhao J."/>
            <person name="Cui S."/>
            <person name="Peng C."/>
            <person name="He B."/>
            <person name="Liu H."/>
        </authorList>
    </citation>
    <scope>NUCLEOTIDE SEQUENCE [LARGE SCALE GENOMIC DNA]</scope>
    <source>
        <strain evidence="10">Sdau11-99</strain>
    </source>
</reference>
<keyword evidence="7" id="KW-0418">Kinase</keyword>
<dbReference type="AlphaFoldDB" id="A0A8H4IPG2"/>
<dbReference type="PANTHER" id="PTHR12755">
    <property type="entry name" value="CLEAVAGE/POLYADENYLATION FACTOR IA SUBUNIT CLP1P"/>
    <property type="match status" value="1"/>
</dbReference>
<dbReference type="OrthoDB" id="4054781at2759"/>
<dbReference type="Pfam" id="PF16575">
    <property type="entry name" value="CLP1_P"/>
    <property type="match status" value="1"/>
</dbReference>
<evidence type="ECO:0000256" key="3">
    <source>
        <dbReference type="ARBA" id="ARBA00018706"/>
    </source>
</evidence>
<comment type="similarity">
    <text evidence="2">Belongs to the Clp1 family. NOL9/GRC3 subfamily.</text>
</comment>
<comment type="function">
    <text evidence="1">Polynucleotide 5'-kinase involved in rRNA processing.</text>
</comment>
<gene>
    <name evidence="10" type="ORF">GTA08_BOTSDO06557</name>
</gene>
<name>A0A8H4IPG2_9PEZI</name>
<dbReference type="InterPro" id="IPR032319">
    <property type="entry name" value="CLP1_P"/>
</dbReference>
<dbReference type="GO" id="GO:0005524">
    <property type="term" value="F:ATP binding"/>
    <property type="evidence" value="ECO:0007669"/>
    <property type="project" value="UniProtKB-KW"/>
</dbReference>
<evidence type="ECO:0000256" key="8">
    <source>
        <dbReference type="ARBA" id="ARBA00022840"/>
    </source>
</evidence>
<keyword evidence="5" id="KW-0808">Transferase</keyword>
<sequence length="401" mass="43801">MLLNRMFTINREAMKTDEHSIFLLDLDPGQPEYSPPGQISLIELRQPIFGPPFTHPGAITGSHQRIIRTHYIGANSPKDNTEHFIECAVDLMTHYQKHLTFGNTHGPIIINSPGWIIGTGLQILTTLIARLSLTDIVYTTEEPGRSLDALNAASVSASVPRFHTAPSQPSGMLPSRTAAEFRDMQMLSYFHLAAPTQGSPHQSWDPTPLTARKPYALSYAAPDAPSRDFLAIVPLGEAPPPSTLATILNGSIVGIVALSPTTAAIPIQRTPAEHIPYVSADAGHLEPFSPQQSHLVALGLVRSIDADARTLHVLVPAACEHLLEDLVPERTVLVVGTGMDTPGWAYLEDLHAAEARRRAGEAEGKVESEVEVDERPWVQKVDGGEVERVLGKKRRLRRFVK</sequence>
<keyword evidence="8" id="KW-0067">ATP-binding</keyword>
<proteinExistence type="inferred from homology"/>
<evidence type="ECO:0000256" key="5">
    <source>
        <dbReference type="ARBA" id="ARBA00022679"/>
    </source>
</evidence>
<dbReference type="PANTHER" id="PTHR12755:SF3">
    <property type="entry name" value="POLYNUCLEOTIDE 5'-HYDROXYL-KINASE NOL9"/>
    <property type="match status" value="1"/>
</dbReference>
<organism evidence="10 11">
    <name type="scientific">Botryosphaeria dothidea</name>
    <dbReference type="NCBI Taxonomy" id="55169"/>
    <lineage>
        <taxon>Eukaryota</taxon>
        <taxon>Fungi</taxon>
        <taxon>Dikarya</taxon>
        <taxon>Ascomycota</taxon>
        <taxon>Pezizomycotina</taxon>
        <taxon>Dothideomycetes</taxon>
        <taxon>Dothideomycetes incertae sedis</taxon>
        <taxon>Botryosphaeriales</taxon>
        <taxon>Botryosphaeriaceae</taxon>
        <taxon>Botryosphaeria</taxon>
    </lineage>
</organism>
<protein>
    <recommendedName>
        <fullName evidence="4">Polynucleotide 5'-hydroxyl-kinase GRC3</fullName>
    </recommendedName>
    <alternativeName>
        <fullName evidence="3">Polynucleotide 5'-hydroxyl-kinase grc3</fullName>
    </alternativeName>
</protein>
<dbReference type="GO" id="GO:0000448">
    <property type="term" value="P:cleavage in ITS2 between 5.8S rRNA and LSU-rRNA of tricistronic rRNA transcript (SSU-rRNA, 5.8S rRNA, LSU-rRNA)"/>
    <property type="evidence" value="ECO:0007669"/>
    <property type="project" value="TreeGrafter"/>
</dbReference>
<feature type="domain" description="Clp1 P-loop" evidence="9">
    <location>
        <begin position="16"/>
        <end position="191"/>
    </location>
</feature>
<evidence type="ECO:0000313" key="11">
    <source>
        <dbReference type="Proteomes" id="UP000572817"/>
    </source>
</evidence>
<dbReference type="Proteomes" id="UP000572817">
    <property type="component" value="Unassembled WGS sequence"/>
</dbReference>
<dbReference type="EMBL" id="WWBZ02000040">
    <property type="protein sequence ID" value="KAF4305255.1"/>
    <property type="molecule type" value="Genomic_DNA"/>
</dbReference>
<evidence type="ECO:0000256" key="6">
    <source>
        <dbReference type="ARBA" id="ARBA00022741"/>
    </source>
</evidence>
<dbReference type="GO" id="GO:0051731">
    <property type="term" value="F:polynucleotide 5'-hydroxyl-kinase activity"/>
    <property type="evidence" value="ECO:0007669"/>
    <property type="project" value="InterPro"/>
</dbReference>
<dbReference type="GO" id="GO:0005634">
    <property type="term" value="C:nucleus"/>
    <property type="evidence" value="ECO:0007669"/>
    <property type="project" value="TreeGrafter"/>
</dbReference>
<dbReference type="Gene3D" id="3.40.50.300">
    <property type="entry name" value="P-loop containing nucleotide triphosphate hydrolases"/>
    <property type="match status" value="1"/>
</dbReference>
<evidence type="ECO:0000256" key="7">
    <source>
        <dbReference type="ARBA" id="ARBA00022777"/>
    </source>
</evidence>
<keyword evidence="6" id="KW-0547">Nucleotide-binding</keyword>
<evidence type="ECO:0000256" key="2">
    <source>
        <dbReference type="ARBA" id="ARBA00011003"/>
    </source>
</evidence>
<dbReference type="InterPro" id="IPR027417">
    <property type="entry name" value="P-loop_NTPase"/>
</dbReference>
<comment type="caution">
    <text evidence="10">The sequence shown here is derived from an EMBL/GenBank/DDBJ whole genome shotgun (WGS) entry which is preliminary data.</text>
</comment>
<evidence type="ECO:0000259" key="9">
    <source>
        <dbReference type="Pfam" id="PF16575"/>
    </source>
</evidence>
<dbReference type="InterPro" id="IPR045116">
    <property type="entry name" value="Clp1/Grc3"/>
</dbReference>
<evidence type="ECO:0000313" key="10">
    <source>
        <dbReference type="EMBL" id="KAF4305255.1"/>
    </source>
</evidence>
<accession>A0A8H4IPG2</accession>
<evidence type="ECO:0000256" key="4">
    <source>
        <dbReference type="ARBA" id="ARBA00019824"/>
    </source>
</evidence>
<keyword evidence="11" id="KW-1185">Reference proteome</keyword>
<evidence type="ECO:0000256" key="1">
    <source>
        <dbReference type="ARBA" id="ARBA00003798"/>
    </source>
</evidence>